<dbReference type="SUPFAM" id="SSF53335">
    <property type="entry name" value="S-adenosyl-L-methionine-dependent methyltransferases"/>
    <property type="match status" value="1"/>
</dbReference>
<gene>
    <name evidence="9 13" type="primary">rlmD</name>
    <name evidence="13" type="ORF">JHL22_14230</name>
</gene>
<evidence type="ECO:0000256" key="1">
    <source>
        <dbReference type="ARBA" id="ARBA00022485"/>
    </source>
</evidence>
<dbReference type="Pfam" id="PF05958">
    <property type="entry name" value="tRNA_U5-meth_tr"/>
    <property type="match status" value="1"/>
</dbReference>
<dbReference type="PROSITE" id="PS50926">
    <property type="entry name" value="TRAM"/>
    <property type="match status" value="1"/>
</dbReference>
<dbReference type="InterPro" id="IPR010280">
    <property type="entry name" value="U5_MeTrfase_fam"/>
</dbReference>
<dbReference type="PANTHER" id="PTHR11061">
    <property type="entry name" value="RNA M5U METHYLTRANSFERASE"/>
    <property type="match status" value="1"/>
</dbReference>
<evidence type="ECO:0000256" key="6">
    <source>
        <dbReference type="ARBA" id="ARBA00022723"/>
    </source>
</evidence>
<organism evidence="13 14">
    <name type="scientific">Advenella mandrilli</name>
    <dbReference type="NCBI Taxonomy" id="2800330"/>
    <lineage>
        <taxon>Bacteria</taxon>
        <taxon>Pseudomonadati</taxon>
        <taxon>Pseudomonadota</taxon>
        <taxon>Betaproteobacteria</taxon>
        <taxon>Burkholderiales</taxon>
        <taxon>Alcaligenaceae</taxon>
    </lineage>
</organism>
<feature type="binding site" evidence="9">
    <location>
        <position position="76"/>
    </location>
    <ligand>
        <name>[4Fe-4S] cluster</name>
        <dbReference type="ChEBI" id="CHEBI:49883"/>
    </ligand>
</feature>
<keyword evidence="1 9" id="KW-0004">4Fe-4S</keyword>
<feature type="binding site" evidence="9 10">
    <location>
        <position position="314"/>
    </location>
    <ligand>
        <name>S-adenosyl-L-methionine</name>
        <dbReference type="ChEBI" id="CHEBI:59789"/>
    </ligand>
</feature>
<protein>
    <recommendedName>
        <fullName evidence="9">23S rRNA (uracil(1939)-C(5))-methyltransferase RlmD</fullName>
        <ecNumber evidence="9">2.1.1.190</ecNumber>
    </recommendedName>
    <alternativeName>
        <fullName evidence="9">23S rRNA(m5U1939)-methyltransferase</fullName>
    </alternativeName>
</protein>
<dbReference type="Gene3D" id="3.40.50.150">
    <property type="entry name" value="Vaccinia Virus protein VP39"/>
    <property type="match status" value="1"/>
</dbReference>
<comment type="function">
    <text evidence="9">Catalyzes the formation of 5-methyl-uridine at position 1939 (m5U1939) in 23S rRNA.</text>
</comment>
<dbReference type="InterPro" id="IPR001566">
    <property type="entry name" value="23S_rRNA_MeTrfase_RlmD"/>
</dbReference>
<name>A0ABS1EH75_9BURK</name>
<dbReference type="RefSeq" id="WP_200238883.1">
    <property type="nucleotide sequence ID" value="NZ_JAENGP010000018.1"/>
</dbReference>
<dbReference type="NCBIfam" id="NF009639">
    <property type="entry name" value="PRK13168.1"/>
    <property type="match status" value="1"/>
</dbReference>
<evidence type="ECO:0000259" key="12">
    <source>
        <dbReference type="PROSITE" id="PS50926"/>
    </source>
</evidence>
<evidence type="ECO:0000256" key="3">
    <source>
        <dbReference type="ARBA" id="ARBA00022603"/>
    </source>
</evidence>
<dbReference type="EMBL" id="JAENGP010000018">
    <property type="protein sequence ID" value="MBK1782370.1"/>
    <property type="molecule type" value="Genomic_DNA"/>
</dbReference>
<dbReference type="PROSITE" id="PS01231">
    <property type="entry name" value="TRMA_2"/>
    <property type="match status" value="1"/>
</dbReference>
<comment type="catalytic activity">
    <reaction evidence="9">
        <text>uridine(1939) in 23S rRNA + S-adenosyl-L-methionine = 5-methyluridine(1939) in 23S rRNA + S-adenosyl-L-homocysteine + H(+)</text>
        <dbReference type="Rhea" id="RHEA:42908"/>
        <dbReference type="Rhea" id="RHEA-COMP:10278"/>
        <dbReference type="Rhea" id="RHEA-COMP:10279"/>
        <dbReference type="ChEBI" id="CHEBI:15378"/>
        <dbReference type="ChEBI" id="CHEBI:57856"/>
        <dbReference type="ChEBI" id="CHEBI:59789"/>
        <dbReference type="ChEBI" id="CHEBI:65315"/>
        <dbReference type="ChEBI" id="CHEBI:74447"/>
        <dbReference type="EC" id="2.1.1.190"/>
    </reaction>
</comment>
<feature type="binding site" evidence="9 10">
    <location>
        <position position="293"/>
    </location>
    <ligand>
        <name>S-adenosyl-L-methionine</name>
        <dbReference type="ChEBI" id="CHEBI:59789"/>
    </ligand>
</feature>
<feature type="binding site" evidence="9">
    <location>
        <position position="73"/>
    </location>
    <ligand>
        <name>[4Fe-4S] cluster</name>
        <dbReference type="ChEBI" id="CHEBI:49883"/>
    </ligand>
</feature>
<feature type="binding site" evidence="9">
    <location>
        <position position="155"/>
    </location>
    <ligand>
        <name>[4Fe-4S] cluster</name>
        <dbReference type="ChEBI" id="CHEBI:49883"/>
    </ligand>
</feature>
<dbReference type="PROSITE" id="PS51687">
    <property type="entry name" value="SAM_MT_RNA_M5U"/>
    <property type="match status" value="1"/>
</dbReference>
<feature type="domain" description="TRAM" evidence="12">
    <location>
        <begin position="1"/>
        <end position="54"/>
    </location>
</feature>
<dbReference type="NCBIfam" id="TIGR00479">
    <property type="entry name" value="rumA"/>
    <property type="match status" value="1"/>
</dbReference>
<comment type="caution">
    <text evidence="13">The sequence shown here is derived from an EMBL/GenBank/DDBJ whole genome shotgun (WGS) entry which is preliminary data.</text>
</comment>
<evidence type="ECO:0000256" key="10">
    <source>
        <dbReference type="PROSITE-ProRule" id="PRU01024"/>
    </source>
</evidence>
<accession>A0ABS1EH75</accession>
<dbReference type="Proteomes" id="UP000635316">
    <property type="component" value="Unassembled WGS sequence"/>
</dbReference>
<evidence type="ECO:0000256" key="5">
    <source>
        <dbReference type="ARBA" id="ARBA00022691"/>
    </source>
</evidence>
<keyword evidence="3 9" id="KW-0489">Methyltransferase</keyword>
<feature type="binding site" evidence="9">
    <location>
        <position position="342"/>
    </location>
    <ligand>
        <name>S-adenosyl-L-methionine</name>
        <dbReference type="ChEBI" id="CHEBI:59789"/>
    </ligand>
</feature>
<keyword evidence="7 9" id="KW-0408">Iron</keyword>
<dbReference type="EC" id="2.1.1.190" evidence="9"/>
<feature type="active site" evidence="11">
    <location>
        <position position="393"/>
    </location>
</feature>
<evidence type="ECO:0000313" key="14">
    <source>
        <dbReference type="Proteomes" id="UP000635316"/>
    </source>
</evidence>
<dbReference type="PROSITE" id="PS01230">
    <property type="entry name" value="TRMA_1"/>
    <property type="match status" value="1"/>
</dbReference>
<reference evidence="13 14" key="1">
    <citation type="submission" date="2020-12" db="EMBL/GenBank/DDBJ databases">
        <authorList>
            <person name="Lu T."/>
            <person name="Wang Q."/>
            <person name="Han X."/>
        </authorList>
    </citation>
    <scope>NUCLEOTIDE SEQUENCE [LARGE SCALE GENOMIC DNA]</scope>
    <source>
        <strain evidence="13 14">WQ 585</strain>
    </source>
</reference>
<evidence type="ECO:0000256" key="7">
    <source>
        <dbReference type="ARBA" id="ARBA00023004"/>
    </source>
</evidence>
<evidence type="ECO:0000256" key="8">
    <source>
        <dbReference type="ARBA" id="ARBA00023014"/>
    </source>
</evidence>
<dbReference type="CDD" id="cd02440">
    <property type="entry name" value="AdoMet_MTases"/>
    <property type="match status" value="1"/>
</dbReference>
<dbReference type="SUPFAM" id="SSF50249">
    <property type="entry name" value="Nucleic acid-binding proteins"/>
    <property type="match status" value="1"/>
</dbReference>
<comment type="similarity">
    <text evidence="9">Belongs to the class I-like SAM-binding methyltransferase superfamily. RNA M5U methyltransferase family. RlmD subfamily.</text>
</comment>
<feature type="active site" description="Nucleophile" evidence="9 10">
    <location>
        <position position="393"/>
    </location>
</feature>
<dbReference type="GO" id="GO:0032259">
    <property type="term" value="P:methylation"/>
    <property type="evidence" value="ECO:0007669"/>
    <property type="project" value="UniProtKB-KW"/>
</dbReference>
<proteinExistence type="inferred from homology"/>
<dbReference type="Gene3D" id="2.40.50.1070">
    <property type="match status" value="1"/>
</dbReference>
<evidence type="ECO:0000313" key="13">
    <source>
        <dbReference type="EMBL" id="MBK1782370.1"/>
    </source>
</evidence>
<feature type="binding site" evidence="9 10">
    <location>
        <position position="264"/>
    </location>
    <ligand>
        <name>S-adenosyl-L-methionine</name>
        <dbReference type="ChEBI" id="CHEBI:59789"/>
    </ligand>
</feature>
<dbReference type="GO" id="GO:0008168">
    <property type="term" value="F:methyltransferase activity"/>
    <property type="evidence" value="ECO:0007669"/>
    <property type="project" value="UniProtKB-KW"/>
</dbReference>
<dbReference type="InterPro" id="IPR029063">
    <property type="entry name" value="SAM-dependent_MTases_sf"/>
</dbReference>
<evidence type="ECO:0000256" key="4">
    <source>
        <dbReference type="ARBA" id="ARBA00022679"/>
    </source>
</evidence>
<keyword evidence="14" id="KW-1185">Reference proteome</keyword>
<dbReference type="InterPro" id="IPR030391">
    <property type="entry name" value="MeTrfase_TrmA_CS"/>
</dbReference>
<dbReference type="InterPro" id="IPR002792">
    <property type="entry name" value="TRAM_dom"/>
</dbReference>
<keyword evidence="6 9" id="KW-0479">Metal-binding</keyword>
<sequence length="436" mass="48579">MSEVLSIESLDLEARGIARREGKTIFVQGALPAEVVEATIIRKKPSYEIARTQRVLKESSLRVKPRCPNFGMCGGCAMQHLDTSTQVAVKQRALEDCFLHISKIKIPQILAPMHGPDWGYRYRARLSVRYVRKKGAVLVGFNERKSGYVADMTECHILPKHVSDLLLPLRQLIGNLSLRERVPQIEVAVGDDTTVLTMRHLDPFTENDLVLLDEFAARHHIIWWVQSKGPETVKPLHEKDVGKLSYSLPQFGLRMAYKPTDFTQVNHQINQALIARALNLLGAQPQDRVADLFCGLGNFTLPLATVAKEVVGIEGSKTLTDRALDAAKDHALDDKTSFSTLNLFEVDVQWLRDLGYFDRMLIDPPREGALEVAKSLAQLTASERPKRIVYVSCNPATLARDAGVLVENGAYKLISAGVINMFPHTAHVESIAVFES</sequence>
<dbReference type="HAMAP" id="MF_01010">
    <property type="entry name" value="23SrRNA_methyltr_RlmD"/>
    <property type="match status" value="1"/>
</dbReference>
<dbReference type="PANTHER" id="PTHR11061:SF49">
    <property type="entry name" value="23S RRNA (URACIL(1939)-C(5))-METHYLTRANSFERASE RLMD"/>
    <property type="match status" value="1"/>
</dbReference>
<dbReference type="Gene3D" id="2.40.50.140">
    <property type="entry name" value="Nucleic acid-binding proteins"/>
    <property type="match status" value="1"/>
</dbReference>
<keyword evidence="4 9" id="KW-0808">Transferase</keyword>
<evidence type="ECO:0000256" key="2">
    <source>
        <dbReference type="ARBA" id="ARBA00022552"/>
    </source>
</evidence>
<keyword evidence="2 9" id="KW-0698">rRNA processing</keyword>
<feature type="binding site" evidence="9 10">
    <location>
        <position position="363"/>
    </location>
    <ligand>
        <name>S-adenosyl-L-methionine</name>
        <dbReference type="ChEBI" id="CHEBI:59789"/>
    </ligand>
</feature>
<dbReference type="InterPro" id="IPR012340">
    <property type="entry name" value="NA-bd_OB-fold"/>
</dbReference>
<dbReference type="InterPro" id="IPR030390">
    <property type="entry name" value="MeTrfase_TrmA_AS"/>
</dbReference>
<feature type="binding site" evidence="9">
    <location>
        <position position="298"/>
    </location>
    <ligand>
        <name>S-adenosyl-L-methionine</name>
        <dbReference type="ChEBI" id="CHEBI:59789"/>
    </ligand>
</feature>
<keyword evidence="5 9" id="KW-0949">S-adenosyl-L-methionine</keyword>
<evidence type="ECO:0000256" key="11">
    <source>
        <dbReference type="PROSITE-ProRule" id="PRU10015"/>
    </source>
</evidence>
<evidence type="ECO:0000256" key="9">
    <source>
        <dbReference type="HAMAP-Rule" id="MF_01010"/>
    </source>
</evidence>
<keyword evidence="8 9" id="KW-0411">Iron-sulfur</keyword>
<feature type="binding site" evidence="9">
    <location>
        <position position="67"/>
    </location>
    <ligand>
        <name>[4Fe-4S] cluster</name>
        <dbReference type="ChEBI" id="CHEBI:49883"/>
    </ligand>
</feature>